<dbReference type="HOGENOM" id="CLU_1950198_0_0_1"/>
<reference evidence="1 2" key="1">
    <citation type="submission" date="2014-06" db="EMBL/GenBank/DDBJ databases">
        <title>Evolutionary Origins and Diversification of the Mycorrhizal Mutualists.</title>
        <authorList>
            <consortium name="DOE Joint Genome Institute"/>
            <consortium name="Mycorrhizal Genomics Consortium"/>
            <person name="Kohler A."/>
            <person name="Kuo A."/>
            <person name="Nagy L.G."/>
            <person name="Floudas D."/>
            <person name="Copeland A."/>
            <person name="Barry K.W."/>
            <person name="Cichocki N."/>
            <person name="Veneault-Fourrey C."/>
            <person name="LaButti K."/>
            <person name="Lindquist E.A."/>
            <person name="Lipzen A."/>
            <person name="Lundell T."/>
            <person name="Morin E."/>
            <person name="Murat C."/>
            <person name="Riley R."/>
            <person name="Ohm R."/>
            <person name="Sun H."/>
            <person name="Tunlid A."/>
            <person name="Henrissat B."/>
            <person name="Grigoriev I.V."/>
            <person name="Hibbett D.S."/>
            <person name="Martin F."/>
        </authorList>
    </citation>
    <scope>NUCLEOTIDE SEQUENCE [LARGE SCALE GENOMIC DNA]</scope>
    <source>
        <strain evidence="1 2">SS14</strain>
    </source>
</reference>
<organism evidence="1 2">
    <name type="scientific">Sphaerobolus stellatus (strain SS14)</name>
    <dbReference type="NCBI Taxonomy" id="990650"/>
    <lineage>
        <taxon>Eukaryota</taxon>
        <taxon>Fungi</taxon>
        <taxon>Dikarya</taxon>
        <taxon>Basidiomycota</taxon>
        <taxon>Agaricomycotina</taxon>
        <taxon>Agaricomycetes</taxon>
        <taxon>Phallomycetidae</taxon>
        <taxon>Geastrales</taxon>
        <taxon>Sphaerobolaceae</taxon>
        <taxon>Sphaerobolus</taxon>
    </lineage>
</organism>
<keyword evidence="2" id="KW-1185">Reference proteome</keyword>
<sequence>MSSRKLPRFGLSEEELTRRQVYHTQREKASYEVEIDEDDQRVSHLVAQPREEFYMDRKLVDSRLPRDKLTLKEKVLRENTERDHLEALDKAISDMFDIHKKYMTSSEDAKRQGLSSTQFIPLSFTHVLK</sequence>
<protein>
    <submittedName>
        <fullName evidence="1">Uncharacterized protein</fullName>
    </submittedName>
</protein>
<name>A0A0C9U7R6_SPHS4</name>
<gene>
    <name evidence="1" type="ORF">M422DRAFT_258190</name>
</gene>
<dbReference type="EMBL" id="KN837155">
    <property type="protein sequence ID" value="KIJ39038.1"/>
    <property type="molecule type" value="Genomic_DNA"/>
</dbReference>
<proteinExistence type="predicted"/>
<accession>A0A0C9U7R6</accession>
<dbReference type="Proteomes" id="UP000054279">
    <property type="component" value="Unassembled WGS sequence"/>
</dbReference>
<evidence type="ECO:0000313" key="1">
    <source>
        <dbReference type="EMBL" id="KIJ39038.1"/>
    </source>
</evidence>
<evidence type="ECO:0000313" key="2">
    <source>
        <dbReference type="Proteomes" id="UP000054279"/>
    </source>
</evidence>
<dbReference type="AlphaFoldDB" id="A0A0C9U7R6"/>